<dbReference type="GO" id="GO:0030267">
    <property type="term" value="F:glyoxylate reductase (NADPH) activity"/>
    <property type="evidence" value="ECO:0007669"/>
    <property type="project" value="TreeGrafter"/>
</dbReference>
<dbReference type="FunFam" id="3.40.50.720:FF:000203">
    <property type="entry name" value="D-3-phosphoglycerate dehydrogenase (SerA)"/>
    <property type="match status" value="1"/>
</dbReference>
<comment type="similarity">
    <text evidence="1 4">Belongs to the D-isomer specific 2-hydroxyacid dehydrogenase family.</text>
</comment>
<evidence type="ECO:0000256" key="1">
    <source>
        <dbReference type="ARBA" id="ARBA00005854"/>
    </source>
</evidence>
<dbReference type="InterPro" id="IPR029753">
    <property type="entry name" value="D-isomer_DH_CS"/>
</dbReference>
<dbReference type="EMBL" id="JANUCT010000011">
    <property type="protein sequence ID" value="MCS3903757.1"/>
    <property type="molecule type" value="Genomic_DNA"/>
</dbReference>
<evidence type="ECO:0000256" key="2">
    <source>
        <dbReference type="ARBA" id="ARBA00023002"/>
    </source>
</evidence>
<feature type="domain" description="D-isomer specific 2-hydroxyacid dehydrogenase catalytic" evidence="5">
    <location>
        <begin position="6"/>
        <end position="322"/>
    </location>
</feature>
<dbReference type="AlphaFoldDB" id="A0AAE3HMK7"/>
<feature type="domain" description="D-isomer specific 2-hydroxyacid dehydrogenase NAD-binding" evidence="6">
    <location>
        <begin position="111"/>
        <end position="291"/>
    </location>
</feature>
<dbReference type="Pfam" id="PF02826">
    <property type="entry name" value="2-Hacid_dh_C"/>
    <property type="match status" value="1"/>
</dbReference>
<dbReference type="InterPro" id="IPR006140">
    <property type="entry name" value="D-isomer_DH_NAD-bd"/>
</dbReference>
<dbReference type="PROSITE" id="PS00670">
    <property type="entry name" value="D_2_HYDROXYACID_DH_2"/>
    <property type="match status" value="1"/>
</dbReference>
<name>A0AAE3HMK7_9GAMM</name>
<keyword evidence="2 4" id="KW-0560">Oxidoreductase</keyword>
<dbReference type="PANTHER" id="PTHR10996:SF283">
    <property type="entry name" value="GLYOXYLATE_HYDROXYPYRUVATE REDUCTASE B"/>
    <property type="match status" value="1"/>
</dbReference>
<dbReference type="Proteomes" id="UP001204445">
    <property type="component" value="Unassembled WGS sequence"/>
</dbReference>
<protein>
    <submittedName>
        <fullName evidence="7">Lactate dehydrogenase-like 2-hydroxyacid dehydrogenase</fullName>
    </submittedName>
</protein>
<dbReference type="SUPFAM" id="SSF52283">
    <property type="entry name" value="Formate/glycerate dehydrogenase catalytic domain-like"/>
    <property type="match status" value="1"/>
</dbReference>
<evidence type="ECO:0000259" key="6">
    <source>
        <dbReference type="Pfam" id="PF02826"/>
    </source>
</evidence>
<keyword evidence="8" id="KW-1185">Reference proteome</keyword>
<dbReference type="InterPro" id="IPR050223">
    <property type="entry name" value="D-isomer_2-hydroxyacid_DH"/>
</dbReference>
<dbReference type="GO" id="GO:0051287">
    <property type="term" value="F:NAD binding"/>
    <property type="evidence" value="ECO:0007669"/>
    <property type="project" value="InterPro"/>
</dbReference>
<proteinExistence type="inferred from homology"/>
<dbReference type="Pfam" id="PF00389">
    <property type="entry name" value="2-Hacid_dh"/>
    <property type="match status" value="1"/>
</dbReference>
<dbReference type="Gene3D" id="3.40.50.720">
    <property type="entry name" value="NAD(P)-binding Rossmann-like Domain"/>
    <property type="match status" value="2"/>
</dbReference>
<evidence type="ECO:0000256" key="4">
    <source>
        <dbReference type="RuleBase" id="RU003719"/>
    </source>
</evidence>
<dbReference type="CDD" id="cd05301">
    <property type="entry name" value="GDH"/>
    <property type="match status" value="1"/>
</dbReference>
<dbReference type="GO" id="GO:0005829">
    <property type="term" value="C:cytosol"/>
    <property type="evidence" value="ECO:0007669"/>
    <property type="project" value="TreeGrafter"/>
</dbReference>
<evidence type="ECO:0000256" key="3">
    <source>
        <dbReference type="ARBA" id="ARBA00023027"/>
    </source>
</evidence>
<dbReference type="RefSeq" id="WP_259055730.1">
    <property type="nucleotide sequence ID" value="NZ_JANUCT010000011.1"/>
</dbReference>
<keyword evidence="3" id="KW-0520">NAD</keyword>
<gene>
    <name evidence="7" type="ORF">J2T55_001788</name>
</gene>
<dbReference type="InterPro" id="IPR036291">
    <property type="entry name" value="NAD(P)-bd_dom_sf"/>
</dbReference>
<dbReference type="GO" id="GO:0016618">
    <property type="term" value="F:hydroxypyruvate reductase [NAD(P)H] activity"/>
    <property type="evidence" value="ECO:0007669"/>
    <property type="project" value="TreeGrafter"/>
</dbReference>
<evidence type="ECO:0000313" key="7">
    <source>
        <dbReference type="EMBL" id="MCS3903757.1"/>
    </source>
</evidence>
<sequence length="323" mass="35372">MSKPKVIVTRKWPEEAEAKLQEHFDVVLNKDDKPMSADELQDALRNADALCPTVTDKVTAEVLSADPLRAKIISNFGVGFNNIDTNAARERGLIVTNTPEVLTDCTADIAMTLLLMAARRAGEGERHVRNKEWTGWRPTHMLSTKVTGKTLGLIGFGRIAQAMAHKAHFGFGMKIIFHDPFPPSKEVINRFGATQCDSPEAVLEQADFVSLHCPGGEKTRHLLNAERLKKMQSHAILVNSARGDVIDEQALVKALKDGTIAAAGLDVFENEPQVTEDLLTMENAVILPHLGSATTETRVAMGLRVFGNLKAHFDGKVIPDRVV</sequence>
<dbReference type="InterPro" id="IPR006139">
    <property type="entry name" value="D-isomer_2_OHA_DH_cat_dom"/>
</dbReference>
<organism evidence="7 8">
    <name type="scientific">Methylohalomonas lacus</name>
    <dbReference type="NCBI Taxonomy" id="398773"/>
    <lineage>
        <taxon>Bacteria</taxon>
        <taxon>Pseudomonadati</taxon>
        <taxon>Pseudomonadota</taxon>
        <taxon>Gammaproteobacteria</taxon>
        <taxon>Methylohalomonadales</taxon>
        <taxon>Methylohalomonadaceae</taxon>
        <taxon>Methylohalomonas</taxon>
    </lineage>
</organism>
<evidence type="ECO:0000313" key="8">
    <source>
        <dbReference type="Proteomes" id="UP001204445"/>
    </source>
</evidence>
<comment type="caution">
    <text evidence="7">The sequence shown here is derived from an EMBL/GenBank/DDBJ whole genome shotgun (WGS) entry which is preliminary data.</text>
</comment>
<dbReference type="PANTHER" id="PTHR10996">
    <property type="entry name" value="2-HYDROXYACID DEHYDROGENASE-RELATED"/>
    <property type="match status" value="1"/>
</dbReference>
<evidence type="ECO:0000259" key="5">
    <source>
        <dbReference type="Pfam" id="PF00389"/>
    </source>
</evidence>
<reference evidence="7" key="1">
    <citation type="submission" date="2022-08" db="EMBL/GenBank/DDBJ databases">
        <title>Genomic Encyclopedia of Type Strains, Phase III (KMG-III): the genomes of soil and plant-associated and newly described type strains.</title>
        <authorList>
            <person name="Whitman W."/>
        </authorList>
    </citation>
    <scope>NUCLEOTIDE SEQUENCE</scope>
    <source>
        <strain evidence="7">HMT 1</strain>
    </source>
</reference>
<dbReference type="SUPFAM" id="SSF51735">
    <property type="entry name" value="NAD(P)-binding Rossmann-fold domains"/>
    <property type="match status" value="1"/>
</dbReference>
<accession>A0AAE3HMK7</accession>